<evidence type="ECO:0000313" key="3">
    <source>
        <dbReference type="Proteomes" id="UP000823388"/>
    </source>
</evidence>
<organism evidence="2 3">
    <name type="scientific">Panicum virgatum</name>
    <name type="common">Blackwell switchgrass</name>
    <dbReference type="NCBI Taxonomy" id="38727"/>
    <lineage>
        <taxon>Eukaryota</taxon>
        <taxon>Viridiplantae</taxon>
        <taxon>Streptophyta</taxon>
        <taxon>Embryophyta</taxon>
        <taxon>Tracheophyta</taxon>
        <taxon>Spermatophyta</taxon>
        <taxon>Magnoliopsida</taxon>
        <taxon>Liliopsida</taxon>
        <taxon>Poales</taxon>
        <taxon>Poaceae</taxon>
        <taxon>PACMAD clade</taxon>
        <taxon>Panicoideae</taxon>
        <taxon>Panicodae</taxon>
        <taxon>Paniceae</taxon>
        <taxon>Panicinae</taxon>
        <taxon>Panicum</taxon>
        <taxon>Panicum sect. Hiantes</taxon>
    </lineage>
</organism>
<comment type="caution">
    <text evidence="2">The sequence shown here is derived from an EMBL/GenBank/DDBJ whole genome shotgun (WGS) entry which is preliminary data.</text>
</comment>
<sequence length="209" mass="25151">MRRQMEVTSAWTGEKKTKIQSTPTSACGDIGEAEEDDASAMIIVQEGPEQLEGLDWDQDTLDEKIDWYLQLQQLNRRLPDNDDDDFWVHCDDKQRREMNQRLALCRIRAHMIKEEHREIDDANLKARYPPNVLEDNGYFKLYENKFDWYFDPQYCNYARFQDYQRLMLRNNGEYEEWEDYRKACSTLEGDQEFVQLWEKLLSNTKVCMM</sequence>
<dbReference type="AlphaFoldDB" id="A0A8T0N6H8"/>
<reference evidence="2" key="1">
    <citation type="submission" date="2020-05" db="EMBL/GenBank/DDBJ databases">
        <title>WGS assembly of Panicum virgatum.</title>
        <authorList>
            <person name="Lovell J.T."/>
            <person name="Jenkins J."/>
            <person name="Shu S."/>
            <person name="Juenger T.E."/>
            <person name="Schmutz J."/>
        </authorList>
    </citation>
    <scope>NUCLEOTIDE SEQUENCE</scope>
    <source>
        <strain evidence="2">AP13</strain>
    </source>
</reference>
<feature type="compositionally biased region" description="Polar residues" evidence="1">
    <location>
        <begin position="1"/>
        <end position="11"/>
    </location>
</feature>
<feature type="region of interest" description="Disordered" evidence="1">
    <location>
        <begin position="1"/>
        <end position="28"/>
    </location>
</feature>
<accession>A0A8T0N6H8</accession>
<dbReference type="EMBL" id="CM029053">
    <property type="protein sequence ID" value="KAG2545060.1"/>
    <property type="molecule type" value="Genomic_DNA"/>
</dbReference>
<protein>
    <submittedName>
        <fullName evidence="2">Uncharacterized protein</fullName>
    </submittedName>
</protein>
<keyword evidence="3" id="KW-1185">Reference proteome</keyword>
<gene>
    <name evidence="2" type="ORF">PVAP13_9KG403057</name>
</gene>
<dbReference type="PANTHER" id="PTHR34480">
    <property type="entry name" value="OS01G0967800 PROTEIN-RELATED"/>
    <property type="match status" value="1"/>
</dbReference>
<dbReference type="PANTHER" id="PTHR34480:SF11">
    <property type="entry name" value="OS05G0173500 PROTEIN"/>
    <property type="match status" value="1"/>
</dbReference>
<name>A0A8T0N6H8_PANVG</name>
<evidence type="ECO:0000313" key="2">
    <source>
        <dbReference type="EMBL" id="KAG2545060.1"/>
    </source>
</evidence>
<dbReference type="Proteomes" id="UP000823388">
    <property type="component" value="Chromosome 9K"/>
</dbReference>
<proteinExistence type="predicted"/>
<evidence type="ECO:0000256" key="1">
    <source>
        <dbReference type="SAM" id="MobiDB-lite"/>
    </source>
</evidence>